<name>A0A0M7BEJ9_9RHOB</name>
<accession>A0A0M7BEJ9</accession>
<protein>
    <recommendedName>
        <fullName evidence="3">Transposase</fullName>
    </recommendedName>
</protein>
<proteinExistence type="predicted"/>
<evidence type="ECO:0000313" key="1">
    <source>
        <dbReference type="EMBL" id="CUH40508.1"/>
    </source>
</evidence>
<organism evidence="1 2">
    <name type="scientific">Jannaschia seosinensis</name>
    <dbReference type="NCBI Taxonomy" id="313367"/>
    <lineage>
        <taxon>Bacteria</taxon>
        <taxon>Pseudomonadati</taxon>
        <taxon>Pseudomonadota</taxon>
        <taxon>Alphaproteobacteria</taxon>
        <taxon>Rhodobacterales</taxon>
        <taxon>Roseobacteraceae</taxon>
        <taxon>Jannaschia</taxon>
    </lineage>
</organism>
<dbReference type="AlphaFoldDB" id="A0A0M7BEJ9"/>
<sequence>MPQLASCLDGVDKTLYLTVLMRIVLPDYGQAGDVMARGLMSDAEWLFFEPSIQRVRARNGRHGSDHRRVLVGVFWIARTGSP</sequence>
<gene>
    <name evidence="1" type="ORF">JSE7799_03242</name>
</gene>
<reference evidence="1 2" key="1">
    <citation type="submission" date="2015-09" db="EMBL/GenBank/DDBJ databases">
        <authorList>
            <person name="Jackson K.R."/>
            <person name="Lunt B.L."/>
            <person name="Fisher J.N.B."/>
            <person name="Gardner A.V."/>
            <person name="Bailey M.E."/>
            <person name="Deus L.M."/>
            <person name="Earl A.S."/>
            <person name="Gibby P.D."/>
            <person name="Hartmann K.A."/>
            <person name="Liu J.E."/>
            <person name="Manci A.M."/>
            <person name="Nielsen D.A."/>
            <person name="Solomon M.B."/>
            <person name="Breakwell D.P."/>
            <person name="Burnett S.H."/>
            <person name="Grose J.H."/>
        </authorList>
    </citation>
    <scope>NUCLEOTIDE SEQUENCE [LARGE SCALE GENOMIC DNA]</scope>
    <source>
        <strain evidence="1 2">CECT 7799</strain>
    </source>
</reference>
<dbReference type="EMBL" id="CYPR01000214">
    <property type="protein sequence ID" value="CUH40508.1"/>
    <property type="molecule type" value="Genomic_DNA"/>
</dbReference>
<evidence type="ECO:0008006" key="3">
    <source>
        <dbReference type="Google" id="ProtNLM"/>
    </source>
</evidence>
<dbReference type="Proteomes" id="UP000049455">
    <property type="component" value="Unassembled WGS sequence"/>
</dbReference>
<keyword evidence="2" id="KW-1185">Reference proteome</keyword>
<evidence type="ECO:0000313" key="2">
    <source>
        <dbReference type="Proteomes" id="UP000049455"/>
    </source>
</evidence>